<evidence type="ECO:0000313" key="2">
    <source>
        <dbReference type="WBParaSite" id="ALUE_0001779001-mRNA-1"/>
    </source>
</evidence>
<accession>A0A0M3IHB8</accession>
<protein>
    <submittedName>
        <fullName evidence="2">Retrotransposon protein</fullName>
    </submittedName>
</protein>
<proteinExistence type="predicted"/>
<keyword evidence="1" id="KW-1185">Reference proteome</keyword>
<dbReference type="Proteomes" id="UP000036681">
    <property type="component" value="Unplaced"/>
</dbReference>
<evidence type="ECO:0000313" key="1">
    <source>
        <dbReference type="Proteomes" id="UP000036681"/>
    </source>
</evidence>
<organism evidence="1 2">
    <name type="scientific">Ascaris lumbricoides</name>
    <name type="common">Giant roundworm</name>
    <dbReference type="NCBI Taxonomy" id="6252"/>
    <lineage>
        <taxon>Eukaryota</taxon>
        <taxon>Metazoa</taxon>
        <taxon>Ecdysozoa</taxon>
        <taxon>Nematoda</taxon>
        <taxon>Chromadorea</taxon>
        <taxon>Rhabditida</taxon>
        <taxon>Spirurina</taxon>
        <taxon>Ascaridomorpha</taxon>
        <taxon>Ascaridoidea</taxon>
        <taxon>Ascarididae</taxon>
        <taxon>Ascaris</taxon>
    </lineage>
</organism>
<dbReference type="WBParaSite" id="ALUE_0001779001-mRNA-1">
    <property type="protein sequence ID" value="ALUE_0001779001-mRNA-1"/>
    <property type="gene ID" value="ALUE_0001779001"/>
</dbReference>
<reference evidence="2" key="1">
    <citation type="submission" date="2017-02" db="UniProtKB">
        <authorList>
            <consortium name="WormBaseParasite"/>
        </authorList>
    </citation>
    <scope>IDENTIFICATION</scope>
</reference>
<name>A0A0M3IHB8_ASCLU</name>
<sequence>MYGDSEIESAPLGLKADCYEDFAENVYVFRRQFYEGQKRFFAKDEKRFHANCSLKIHNLTTLITPSIIQRNGVPVMKFAADVFTLCPEYRWYLGKKTEVQGVVKRKGGFNLTLKFWVMFIIMADVMDVAESRPQGFPMNENPTHGMHDAAVVDTVVAEDKESSFMELPPLVEDNDGIGVFIDTGRLEGSAAHGNVQGTSGIYVCRTDHVEDCDQSAVLAKLLDAQNVYMTILEQFILRIEQAIKTNRQNQKAVTVELKRALEQDSFMDKKKVPLQLFLPPYFRDKYDMVPSLNAEAKRRLVDGVYDSLIKEEKKCVYIVFCFA</sequence>
<dbReference type="AlphaFoldDB" id="A0A0M3IHB8"/>